<comment type="caution">
    <text evidence="8">The sequence shown here is derived from an EMBL/GenBank/DDBJ whole genome shotgun (WGS) entry which is preliminary data.</text>
</comment>
<feature type="transmembrane region" description="Helical" evidence="6">
    <location>
        <begin position="325"/>
        <end position="350"/>
    </location>
</feature>
<keyword evidence="4 6" id="KW-1133">Transmembrane helix</keyword>
<feature type="transmembrane region" description="Helical" evidence="6">
    <location>
        <begin position="102"/>
        <end position="124"/>
    </location>
</feature>
<feature type="domain" description="Major facilitator superfamily (MFS) profile" evidence="7">
    <location>
        <begin position="10"/>
        <end position="420"/>
    </location>
</feature>
<feature type="transmembrane region" description="Helical" evidence="6">
    <location>
        <begin position="299"/>
        <end position="319"/>
    </location>
</feature>
<keyword evidence="5 6" id="KW-0472">Membrane</keyword>
<dbReference type="RefSeq" id="WP_158084654.1">
    <property type="nucleotide sequence ID" value="NZ_BMKF01000001.1"/>
</dbReference>
<evidence type="ECO:0000256" key="3">
    <source>
        <dbReference type="ARBA" id="ARBA00022692"/>
    </source>
</evidence>
<dbReference type="SUPFAM" id="SSF103473">
    <property type="entry name" value="MFS general substrate transporter"/>
    <property type="match status" value="1"/>
</dbReference>
<dbReference type="Gene3D" id="1.20.1250.20">
    <property type="entry name" value="MFS general substrate transporter like domains"/>
    <property type="match status" value="1"/>
</dbReference>
<name>A0ABQ1JF32_9PROT</name>
<dbReference type="PANTHER" id="PTHR23505">
    <property type="entry name" value="SPINSTER"/>
    <property type="match status" value="1"/>
</dbReference>
<dbReference type="EMBL" id="BMKF01000001">
    <property type="protein sequence ID" value="GGB65075.1"/>
    <property type="molecule type" value="Genomic_DNA"/>
</dbReference>
<dbReference type="InterPro" id="IPR036259">
    <property type="entry name" value="MFS_trans_sf"/>
</dbReference>
<keyword evidence="2" id="KW-0813">Transport</keyword>
<dbReference type="InterPro" id="IPR020846">
    <property type="entry name" value="MFS_dom"/>
</dbReference>
<feature type="transmembrane region" description="Helical" evidence="6">
    <location>
        <begin position="362"/>
        <end position="387"/>
    </location>
</feature>
<feature type="transmembrane region" description="Helical" evidence="6">
    <location>
        <begin position="393"/>
        <end position="416"/>
    </location>
</feature>
<protein>
    <submittedName>
        <fullName evidence="8">MFS transporter</fullName>
    </submittedName>
</protein>
<evidence type="ECO:0000256" key="6">
    <source>
        <dbReference type="SAM" id="Phobius"/>
    </source>
</evidence>
<comment type="subcellular location">
    <subcellularLocation>
        <location evidence="1">Membrane</location>
        <topology evidence="1">Multi-pass membrane protein</topology>
    </subcellularLocation>
</comment>
<feature type="transmembrane region" description="Helical" evidence="6">
    <location>
        <begin position="178"/>
        <end position="199"/>
    </location>
</feature>
<feature type="transmembrane region" description="Helical" evidence="6">
    <location>
        <begin position="227"/>
        <end position="247"/>
    </location>
</feature>
<sequence length="440" mass="45346">MKTSFGALGLLLVLLLANTFAFIDRQVISLLVDPIRSTVGATDIEMGLLQGLAFALLFAVFGLPAGRMVDTQNRKIILAGGIIIWSAATVACGLVGSFAGLFVARIFVGVGEATLAPAAYSMIADRFDKKALGRALAVYQSGIYLGSGIAFIGGGELYRRALESGSIGIPLTDGLNAWQQVFVAVGLPGFIIVALIAFLKDPPRKSKTEPPSMREVFGFIQRHMSAYGWLTLGMAAFGSLGYGLNAWAPAAAERTFGLSPDIVGRGLGIAVLAGSLTGIILGGLLADWLSSRRGGHMRLVLLMVAGCLVAPVAFFSATAPSAGVALGAAAILFLLAAMPFSAGVAALQAITPSEMRGQISALYYATALVMAIIIGPALPPVIAAVFLNGEQSIGMALAWSMAGLGLIGVMCLGFAVRGYIAASDEANEMDSGLQPSLQGA</sequence>
<dbReference type="InterPro" id="IPR011701">
    <property type="entry name" value="MFS"/>
</dbReference>
<keyword evidence="9" id="KW-1185">Reference proteome</keyword>
<evidence type="ECO:0000313" key="8">
    <source>
        <dbReference type="EMBL" id="GGB65075.1"/>
    </source>
</evidence>
<feature type="transmembrane region" description="Helical" evidence="6">
    <location>
        <begin position="45"/>
        <end position="64"/>
    </location>
</feature>
<gene>
    <name evidence="8" type="ORF">GCM10011503_12390</name>
</gene>
<accession>A0ABQ1JF32</accession>
<feature type="transmembrane region" description="Helical" evidence="6">
    <location>
        <begin position="136"/>
        <end position="158"/>
    </location>
</feature>
<dbReference type="Pfam" id="PF07690">
    <property type="entry name" value="MFS_1"/>
    <property type="match status" value="1"/>
</dbReference>
<evidence type="ECO:0000259" key="7">
    <source>
        <dbReference type="PROSITE" id="PS50850"/>
    </source>
</evidence>
<evidence type="ECO:0000256" key="4">
    <source>
        <dbReference type="ARBA" id="ARBA00022989"/>
    </source>
</evidence>
<organism evidence="8 9">
    <name type="scientific">Henriciella pelagia</name>
    <dbReference type="NCBI Taxonomy" id="1977912"/>
    <lineage>
        <taxon>Bacteria</taxon>
        <taxon>Pseudomonadati</taxon>
        <taxon>Pseudomonadota</taxon>
        <taxon>Alphaproteobacteria</taxon>
        <taxon>Hyphomonadales</taxon>
        <taxon>Hyphomonadaceae</taxon>
        <taxon>Henriciella</taxon>
    </lineage>
</organism>
<evidence type="ECO:0000256" key="5">
    <source>
        <dbReference type="ARBA" id="ARBA00023136"/>
    </source>
</evidence>
<evidence type="ECO:0000256" key="1">
    <source>
        <dbReference type="ARBA" id="ARBA00004141"/>
    </source>
</evidence>
<keyword evidence="3 6" id="KW-0812">Transmembrane</keyword>
<dbReference type="PANTHER" id="PTHR23505:SF79">
    <property type="entry name" value="PROTEIN SPINSTER"/>
    <property type="match status" value="1"/>
</dbReference>
<evidence type="ECO:0000313" key="9">
    <source>
        <dbReference type="Proteomes" id="UP000628854"/>
    </source>
</evidence>
<reference evidence="9" key="1">
    <citation type="journal article" date="2019" name="Int. J. Syst. Evol. Microbiol.">
        <title>The Global Catalogue of Microorganisms (GCM) 10K type strain sequencing project: providing services to taxonomists for standard genome sequencing and annotation.</title>
        <authorList>
            <consortium name="The Broad Institute Genomics Platform"/>
            <consortium name="The Broad Institute Genome Sequencing Center for Infectious Disease"/>
            <person name="Wu L."/>
            <person name="Ma J."/>
        </authorList>
    </citation>
    <scope>NUCLEOTIDE SEQUENCE [LARGE SCALE GENOMIC DNA]</scope>
    <source>
        <strain evidence="9">CGMCC 1.15928</strain>
    </source>
</reference>
<feature type="transmembrane region" description="Helical" evidence="6">
    <location>
        <begin position="76"/>
        <end position="96"/>
    </location>
</feature>
<feature type="transmembrane region" description="Helical" evidence="6">
    <location>
        <begin position="267"/>
        <end position="287"/>
    </location>
</feature>
<evidence type="ECO:0000256" key="2">
    <source>
        <dbReference type="ARBA" id="ARBA00022448"/>
    </source>
</evidence>
<dbReference type="InterPro" id="IPR044770">
    <property type="entry name" value="MFS_spinster-like"/>
</dbReference>
<dbReference type="PROSITE" id="PS50850">
    <property type="entry name" value="MFS"/>
    <property type="match status" value="1"/>
</dbReference>
<dbReference type="Proteomes" id="UP000628854">
    <property type="component" value="Unassembled WGS sequence"/>
</dbReference>
<proteinExistence type="predicted"/>